<evidence type="ECO:0000313" key="9">
    <source>
        <dbReference type="EMBL" id="MFC4257967.1"/>
    </source>
</evidence>
<proteinExistence type="inferred from homology"/>
<keyword evidence="7" id="KW-0813">Transport</keyword>
<dbReference type="RefSeq" id="WP_379885301.1">
    <property type="nucleotide sequence ID" value="NZ_JBHSDI010000001.1"/>
</dbReference>
<protein>
    <submittedName>
        <fullName evidence="9">ExbD/TolR family protein</fullName>
    </submittedName>
</protein>
<evidence type="ECO:0000313" key="10">
    <source>
        <dbReference type="Proteomes" id="UP001595798"/>
    </source>
</evidence>
<evidence type="ECO:0000256" key="8">
    <source>
        <dbReference type="SAM" id="Phobius"/>
    </source>
</evidence>
<accession>A0ABV8QC98</accession>
<keyword evidence="6 8" id="KW-0472">Membrane</keyword>
<evidence type="ECO:0000256" key="1">
    <source>
        <dbReference type="ARBA" id="ARBA00004162"/>
    </source>
</evidence>
<reference evidence="10" key="1">
    <citation type="journal article" date="2019" name="Int. J. Syst. Evol. Microbiol.">
        <title>The Global Catalogue of Microorganisms (GCM) 10K type strain sequencing project: providing services to taxonomists for standard genome sequencing and annotation.</title>
        <authorList>
            <consortium name="The Broad Institute Genomics Platform"/>
            <consortium name="The Broad Institute Genome Sequencing Center for Infectious Disease"/>
            <person name="Wu L."/>
            <person name="Ma J."/>
        </authorList>
    </citation>
    <scope>NUCLEOTIDE SEQUENCE [LARGE SCALE GENOMIC DNA]</scope>
    <source>
        <strain evidence="10">CECT 7297</strain>
    </source>
</reference>
<evidence type="ECO:0000256" key="3">
    <source>
        <dbReference type="ARBA" id="ARBA00022475"/>
    </source>
</evidence>
<keyword evidence="5 8" id="KW-1133">Transmembrane helix</keyword>
<comment type="caution">
    <text evidence="9">The sequence shown here is derived from an EMBL/GenBank/DDBJ whole genome shotgun (WGS) entry which is preliminary data.</text>
</comment>
<evidence type="ECO:0000256" key="5">
    <source>
        <dbReference type="ARBA" id="ARBA00022989"/>
    </source>
</evidence>
<feature type="transmembrane region" description="Helical" evidence="8">
    <location>
        <begin position="20"/>
        <end position="41"/>
    </location>
</feature>
<name>A0ABV8QC98_9GAMM</name>
<dbReference type="Pfam" id="PF02472">
    <property type="entry name" value="ExbD"/>
    <property type="match status" value="1"/>
</dbReference>
<dbReference type="EMBL" id="JBHSDI010000001">
    <property type="protein sequence ID" value="MFC4257967.1"/>
    <property type="molecule type" value="Genomic_DNA"/>
</dbReference>
<keyword evidence="10" id="KW-1185">Reference proteome</keyword>
<dbReference type="InterPro" id="IPR003400">
    <property type="entry name" value="ExbD"/>
</dbReference>
<evidence type="ECO:0000256" key="7">
    <source>
        <dbReference type="RuleBase" id="RU003879"/>
    </source>
</evidence>
<keyword evidence="7" id="KW-0653">Protein transport</keyword>
<keyword evidence="4 7" id="KW-0812">Transmembrane</keyword>
<evidence type="ECO:0000256" key="4">
    <source>
        <dbReference type="ARBA" id="ARBA00022692"/>
    </source>
</evidence>
<sequence>MRRRHRRLTSEADLDVTPFLNLMIVLVPVLLMSVVFARTTIIELNFPRSSGAAAEEQVVRPVVLIHGQQLTVTDSEGHVLREIAPVTEDEGEATAPDYDQLQQVMKALKKRWPEQEDVTVKSSPDTHYQTLITVMDTVRSFQAVEVTSLVEVKLFPNISVGDAPDYQVGEVTP</sequence>
<organism evidence="9 10">
    <name type="scientific">Marinobacter lacisalsi</name>
    <dbReference type="NCBI Taxonomy" id="475979"/>
    <lineage>
        <taxon>Bacteria</taxon>
        <taxon>Pseudomonadati</taxon>
        <taxon>Pseudomonadota</taxon>
        <taxon>Gammaproteobacteria</taxon>
        <taxon>Pseudomonadales</taxon>
        <taxon>Marinobacteraceae</taxon>
        <taxon>Marinobacter</taxon>
    </lineage>
</organism>
<dbReference type="Proteomes" id="UP001595798">
    <property type="component" value="Unassembled WGS sequence"/>
</dbReference>
<evidence type="ECO:0000256" key="6">
    <source>
        <dbReference type="ARBA" id="ARBA00023136"/>
    </source>
</evidence>
<gene>
    <name evidence="9" type="ORF">ACFOZ5_02850</name>
</gene>
<evidence type="ECO:0000256" key="2">
    <source>
        <dbReference type="ARBA" id="ARBA00005811"/>
    </source>
</evidence>
<keyword evidence="3" id="KW-1003">Cell membrane</keyword>
<comment type="subcellular location">
    <subcellularLocation>
        <location evidence="1">Cell membrane</location>
        <topology evidence="1">Single-pass membrane protein</topology>
    </subcellularLocation>
    <subcellularLocation>
        <location evidence="7">Cell membrane</location>
        <topology evidence="7">Single-pass type II membrane protein</topology>
    </subcellularLocation>
</comment>
<comment type="similarity">
    <text evidence="2 7">Belongs to the ExbD/TolR family.</text>
</comment>